<evidence type="ECO:0000313" key="8">
    <source>
        <dbReference type="Proteomes" id="UP000237662"/>
    </source>
</evidence>
<dbReference type="PRINTS" id="PR00723">
    <property type="entry name" value="SUBTILISIN"/>
</dbReference>
<dbReference type="InterPro" id="IPR036852">
    <property type="entry name" value="Peptidase_S8/S53_dom_sf"/>
</dbReference>
<feature type="domain" description="Peptidase S8/S53" evidence="6">
    <location>
        <begin position="336"/>
        <end position="577"/>
    </location>
</feature>
<comment type="similarity">
    <text evidence="1 5">Belongs to the peptidase S8 family.</text>
</comment>
<proteinExistence type="inferred from homology"/>
<protein>
    <submittedName>
        <fullName evidence="7">Subtilase family protein</fullName>
    </submittedName>
</protein>
<accession>A0A2S6I7N3</accession>
<dbReference type="InterPro" id="IPR015500">
    <property type="entry name" value="Peptidase_S8_subtilisin-rel"/>
</dbReference>
<evidence type="ECO:0000313" key="7">
    <source>
        <dbReference type="EMBL" id="PPK87506.1"/>
    </source>
</evidence>
<dbReference type="SUPFAM" id="SSF52743">
    <property type="entry name" value="Subtilisin-like"/>
    <property type="match status" value="1"/>
</dbReference>
<feature type="active site" description="Charge relay system" evidence="5">
    <location>
        <position position="392"/>
    </location>
</feature>
<evidence type="ECO:0000256" key="3">
    <source>
        <dbReference type="ARBA" id="ARBA00022801"/>
    </source>
</evidence>
<dbReference type="GO" id="GO:0006508">
    <property type="term" value="P:proteolysis"/>
    <property type="evidence" value="ECO:0007669"/>
    <property type="project" value="UniProtKB-KW"/>
</dbReference>
<comment type="caution">
    <text evidence="7">The sequence shown here is derived from an EMBL/GenBank/DDBJ whole genome shotgun (WGS) entry which is preliminary data.</text>
</comment>
<keyword evidence="8" id="KW-1185">Reference proteome</keyword>
<dbReference type="EMBL" id="PTJC01000005">
    <property type="protein sequence ID" value="PPK87506.1"/>
    <property type="molecule type" value="Genomic_DNA"/>
</dbReference>
<dbReference type="RefSeq" id="WP_104418104.1">
    <property type="nucleotide sequence ID" value="NZ_PTJC01000005.1"/>
</dbReference>
<keyword evidence="2 5" id="KW-0645">Protease</keyword>
<dbReference type="PANTHER" id="PTHR43806">
    <property type="entry name" value="PEPTIDASE S8"/>
    <property type="match status" value="1"/>
</dbReference>
<evidence type="ECO:0000256" key="4">
    <source>
        <dbReference type="ARBA" id="ARBA00022825"/>
    </source>
</evidence>
<dbReference type="Gene3D" id="3.40.50.200">
    <property type="entry name" value="Peptidase S8/S53 domain"/>
    <property type="match status" value="1"/>
</dbReference>
<evidence type="ECO:0000256" key="1">
    <source>
        <dbReference type="ARBA" id="ARBA00011073"/>
    </source>
</evidence>
<dbReference type="OrthoDB" id="1489298at2"/>
<dbReference type="PROSITE" id="PS51892">
    <property type="entry name" value="SUBTILASE"/>
    <property type="match status" value="1"/>
</dbReference>
<feature type="active site" description="Charge relay system" evidence="5">
    <location>
        <position position="558"/>
    </location>
</feature>
<dbReference type="InterPro" id="IPR000209">
    <property type="entry name" value="Peptidase_S8/S53_dom"/>
</dbReference>
<evidence type="ECO:0000259" key="6">
    <source>
        <dbReference type="Pfam" id="PF00082"/>
    </source>
</evidence>
<dbReference type="Proteomes" id="UP000237662">
    <property type="component" value="Unassembled WGS sequence"/>
</dbReference>
<name>A0A2S6I7N3_9BACT</name>
<dbReference type="AlphaFoldDB" id="A0A2S6I7N3"/>
<gene>
    <name evidence="7" type="ORF">CLV84_0449</name>
</gene>
<keyword evidence="4 5" id="KW-0720">Serine protease</keyword>
<sequence>MNVHTPYCWFFSLCLIVAVSGCEPVADPEPASCDYSTPQLAYTPAGACEPKLVWLRALSRPQEGKFPELPAKCDQAGELGRIVEVPAPPRSGGFTLHVYNGSEAYAYVQVFGAESCVGDFVPLTDCVADNRVGFKVPVVIDADYERYFVRIDLATSGPDEDYKAYFGSEDNFVALAAYDGRQPSFAGRMEYNKRENQVPGQAVVPPPTLPVSCTGLTFHRLIFSSCGSGQDLAAWADEMGLPVSEAYGGKEGSVVAADAPEGMSLQTIGGAAKQKRPSQDTTGTSVEPDYIISLFNPDDPNNYFSGDLERITLKNEKIQNCVAFKPTAVSTSDEEQVIVSIIDSGVDFSPANLDYWNATKYRQAVKTNFMQAGQLGFDFINNDVEPEDVSPHGTFVAGAVVGGYRGSAPLTTINFKIFGADKAATYFGALVAINEAIALNSDVVNMSWGFYSKERPAALECLVKQAADRGVVLVTSAGNEGNNIHNVRQWPASFAADYPETVVSVASYAFENETIDPTKVILTDFSNRGIPDVAVAAFMTTETPNYGGIGTGYFLGTSISTPIVTRTLANLESARPADVNHLQGLYDQGPQLSGLVFKEAYLPVCLEGYTP</sequence>
<dbReference type="InterPro" id="IPR050131">
    <property type="entry name" value="Peptidase_S8_subtilisin-like"/>
</dbReference>
<evidence type="ECO:0000256" key="2">
    <source>
        <dbReference type="ARBA" id="ARBA00022670"/>
    </source>
</evidence>
<evidence type="ECO:0000256" key="5">
    <source>
        <dbReference type="PROSITE-ProRule" id="PRU01240"/>
    </source>
</evidence>
<reference evidence="7 8" key="1">
    <citation type="submission" date="2018-02" db="EMBL/GenBank/DDBJ databases">
        <title>Genomic Encyclopedia of Archaeal and Bacterial Type Strains, Phase II (KMG-II): from individual species to whole genera.</title>
        <authorList>
            <person name="Goeker M."/>
        </authorList>
    </citation>
    <scope>NUCLEOTIDE SEQUENCE [LARGE SCALE GENOMIC DNA]</scope>
    <source>
        <strain evidence="7 8">DSM 29526</strain>
    </source>
</reference>
<feature type="active site" description="Charge relay system" evidence="5">
    <location>
        <position position="343"/>
    </location>
</feature>
<keyword evidence="3 5" id="KW-0378">Hydrolase</keyword>
<organism evidence="7 8">
    <name type="scientific">Neolewinella xylanilytica</name>
    <dbReference type="NCBI Taxonomy" id="1514080"/>
    <lineage>
        <taxon>Bacteria</taxon>
        <taxon>Pseudomonadati</taxon>
        <taxon>Bacteroidota</taxon>
        <taxon>Saprospiria</taxon>
        <taxon>Saprospirales</taxon>
        <taxon>Lewinellaceae</taxon>
        <taxon>Neolewinella</taxon>
    </lineage>
</organism>
<dbReference type="GO" id="GO:0004252">
    <property type="term" value="F:serine-type endopeptidase activity"/>
    <property type="evidence" value="ECO:0007669"/>
    <property type="project" value="UniProtKB-UniRule"/>
</dbReference>
<dbReference type="Pfam" id="PF00082">
    <property type="entry name" value="Peptidase_S8"/>
    <property type="match status" value="1"/>
</dbReference>
<dbReference type="PANTHER" id="PTHR43806:SF11">
    <property type="entry name" value="CEREVISIN-RELATED"/>
    <property type="match status" value="1"/>
</dbReference>